<dbReference type="RefSeq" id="WP_160335896.1">
    <property type="nucleotide sequence ID" value="NZ_WSRP01000032.1"/>
</dbReference>
<name>A0A6L6YKX8_9BURK</name>
<comment type="caution">
    <text evidence="1">The sequence shown here is derived from an EMBL/GenBank/DDBJ whole genome shotgun (WGS) entry which is preliminary data.</text>
</comment>
<dbReference type="Gene3D" id="3.40.190.290">
    <property type="match status" value="1"/>
</dbReference>
<reference evidence="1 2" key="1">
    <citation type="submission" date="2019-12" db="EMBL/GenBank/DDBJ databases">
        <title>Microbes associate with the intestines of laboratory mice.</title>
        <authorList>
            <person name="Navarre W."/>
            <person name="Wong E."/>
        </authorList>
    </citation>
    <scope>NUCLEOTIDE SEQUENCE [LARGE SCALE GENOMIC DNA]</scope>
    <source>
        <strain evidence="1 2">NM82_D38</strain>
    </source>
</reference>
<dbReference type="SUPFAM" id="SSF53850">
    <property type="entry name" value="Periplasmic binding protein-like II"/>
    <property type="match status" value="1"/>
</dbReference>
<organism evidence="1 2">
    <name type="scientific">Parasutterella muris</name>
    <dbReference type="NCBI Taxonomy" id="2565572"/>
    <lineage>
        <taxon>Bacteria</taxon>
        <taxon>Pseudomonadati</taxon>
        <taxon>Pseudomonadota</taxon>
        <taxon>Betaproteobacteria</taxon>
        <taxon>Burkholderiales</taxon>
        <taxon>Sutterellaceae</taxon>
        <taxon>Parasutterella</taxon>
    </lineage>
</organism>
<gene>
    <name evidence="1" type="ORF">E5987_09730</name>
</gene>
<proteinExistence type="predicted"/>
<dbReference type="Proteomes" id="UP000472580">
    <property type="component" value="Unassembled WGS sequence"/>
</dbReference>
<accession>A0A6L6YKX8</accession>
<evidence type="ECO:0000313" key="1">
    <source>
        <dbReference type="EMBL" id="MVX57473.1"/>
    </source>
</evidence>
<evidence type="ECO:0000313" key="2">
    <source>
        <dbReference type="Proteomes" id="UP000472580"/>
    </source>
</evidence>
<dbReference type="AlphaFoldDB" id="A0A6L6YKX8"/>
<evidence type="ECO:0008006" key="3">
    <source>
        <dbReference type="Google" id="ProtNLM"/>
    </source>
</evidence>
<dbReference type="EMBL" id="WSRP01000032">
    <property type="protein sequence ID" value="MVX57473.1"/>
    <property type="molecule type" value="Genomic_DNA"/>
</dbReference>
<protein>
    <recommendedName>
        <fullName evidence="3">LysR substrate-binding domain-containing protein</fullName>
    </recommendedName>
</protein>
<dbReference type="OrthoDB" id="9080899at2"/>
<sequence length="123" mass="14601">MILYRDGVASNIIHWQNIYLSHDQFLIRNMVLNHQGITPDLYLGHVVEELRQGKIVPILPGWERQNWNMHILARRDRYLSDPVIRDFVNWFSQVENKQCVERIMQARSAIEEARAKGLAENYE</sequence>
<keyword evidence="2" id="KW-1185">Reference proteome</keyword>